<evidence type="ECO:0000256" key="5">
    <source>
        <dbReference type="HAMAP-Rule" id="MF_00378"/>
    </source>
</evidence>
<reference evidence="9 10" key="1">
    <citation type="submission" date="2018-06" db="EMBL/GenBank/DDBJ databases">
        <title>Extensive metabolic versatility and redundancy in microbially diverse, dynamic hydrothermal sediments.</title>
        <authorList>
            <person name="Dombrowski N."/>
            <person name="Teske A."/>
            <person name="Baker B.J."/>
        </authorList>
    </citation>
    <scope>NUCLEOTIDE SEQUENCE [LARGE SCALE GENOMIC DNA]</scope>
    <source>
        <strain evidence="9">B3_G15</strain>
    </source>
</reference>
<keyword evidence="2 5" id="KW-0540">Nuclease</keyword>
<dbReference type="NCBIfam" id="TIGR00237">
    <property type="entry name" value="xseA"/>
    <property type="match status" value="1"/>
</dbReference>
<comment type="catalytic activity">
    <reaction evidence="5 6">
        <text>Exonucleolytic cleavage in either 5'- to 3'- or 3'- to 5'-direction to yield nucleoside 5'-phosphates.</text>
        <dbReference type="EC" id="3.1.11.6"/>
    </reaction>
</comment>
<evidence type="ECO:0000313" key="10">
    <source>
        <dbReference type="Proteomes" id="UP000280417"/>
    </source>
</evidence>
<feature type="domain" description="OB-fold nucleic acid binding" evidence="8">
    <location>
        <begin position="9"/>
        <end position="100"/>
    </location>
</feature>
<evidence type="ECO:0000313" key="9">
    <source>
        <dbReference type="EMBL" id="RLE14688.1"/>
    </source>
</evidence>
<dbReference type="AlphaFoldDB" id="A0A662DIG9"/>
<dbReference type="GO" id="GO:0005737">
    <property type="term" value="C:cytoplasm"/>
    <property type="evidence" value="ECO:0007669"/>
    <property type="project" value="UniProtKB-SubCell"/>
</dbReference>
<dbReference type="InterPro" id="IPR020579">
    <property type="entry name" value="Exonuc_VII_lsu_C"/>
</dbReference>
<dbReference type="Proteomes" id="UP000280417">
    <property type="component" value="Unassembled WGS sequence"/>
</dbReference>
<dbReference type="InterPro" id="IPR025824">
    <property type="entry name" value="OB-fold_nuc-bd_dom"/>
</dbReference>
<evidence type="ECO:0000256" key="4">
    <source>
        <dbReference type="ARBA" id="ARBA00022839"/>
    </source>
</evidence>
<evidence type="ECO:0000259" key="8">
    <source>
        <dbReference type="Pfam" id="PF13742"/>
    </source>
</evidence>
<keyword evidence="1 5" id="KW-0963">Cytoplasm</keyword>
<comment type="similarity">
    <text evidence="5 6">Belongs to the XseA family.</text>
</comment>
<comment type="subcellular location">
    <subcellularLocation>
        <location evidence="5 6">Cytoplasm</location>
    </subcellularLocation>
</comment>
<dbReference type="GO" id="GO:0006308">
    <property type="term" value="P:DNA catabolic process"/>
    <property type="evidence" value="ECO:0007669"/>
    <property type="project" value="UniProtKB-UniRule"/>
</dbReference>
<comment type="subunit">
    <text evidence="5">Heterooligomer composed of large and small subunits.</text>
</comment>
<dbReference type="PANTHER" id="PTHR30008">
    <property type="entry name" value="EXODEOXYRIBONUCLEASE 7 LARGE SUBUNIT"/>
    <property type="match status" value="1"/>
</dbReference>
<evidence type="ECO:0000256" key="6">
    <source>
        <dbReference type="RuleBase" id="RU004355"/>
    </source>
</evidence>
<comment type="function">
    <text evidence="5">Bidirectionally degrades single-stranded DNA into large acid-insoluble oligonucleotides, which are then degraded further into small acid-soluble oligonucleotides.</text>
</comment>
<organism evidence="9 10">
    <name type="scientific">Aerophobetes bacterium</name>
    <dbReference type="NCBI Taxonomy" id="2030807"/>
    <lineage>
        <taxon>Bacteria</taxon>
        <taxon>Candidatus Aerophobota</taxon>
    </lineage>
</organism>
<sequence>MTKNLHIHSVTEITAYIKGTLEEDVRLQDVLIKGEISDYRPPTKHLYFSLKDSGAILPCVMFEDKMQNLKFDLKNGLEVIARGSIGVYSPRGRYQLYVTELFPMGRGLLYLAYEKLKKELMEKGYFDPARKTPLPFLPQRIGIVTSPKGAAIKDILKVLDERFPNLDITISPCRVQGEEAPEEIARAIENLNQYGKIDVIIVGRGGGSIEDLFAFNDKLVADAIYNSRIPIISAVGHEIDQTIADLVADERAPTPSAAAQQVVPRKDELLLRLSEKKGKLKSLIMRKKEIMEKEIVKFQKLLQARHPRKSVLELKQRIDEYRRRTCDYLKALIQHKRNFFLRLTQDFVQHSPHYQLSLSKEKMKTTTEKLKQSILRDIEKKNNTLTHLTNKLKALSPYSVLKRGYSICLSLPELKIITEHSQVKKGDKVKIRLYKGHLHSQIYKIEEK</sequence>
<comment type="caution">
    <text evidence="9">The sequence shown here is derived from an EMBL/GenBank/DDBJ whole genome shotgun (WGS) entry which is preliminary data.</text>
</comment>
<name>A0A662DIG9_UNCAE</name>
<dbReference type="InterPro" id="IPR003753">
    <property type="entry name" value="Exonuc_VII_L"/>
</dbReference>
<keyword evidence="3 5" id="KW-0378">Hydrolase</keyword>
<dbReference type="EC" id="3.1.11.6" evidence="5"/>
<dbReference type="HAMAP" id="MF_00378">
    <property type="entry name" value="Exonuc_7_L"/>
    <property type="match status" value="1"/>
</dbReference>
<evidence type="ECO:0000256" key="2">
    <source>
        <dbReference type="ARBA" id="ARBA00022722"/>
    </source>
</evidence>
<proteinExistence type="inferred from homology"/>
<dbReference type="Gene3D" id="3.40.50.2300">
    <property type="match status" value="1"/>
</dbReference>
<dbReference type="Pfam" id="PF13742">
    <property type="entry name" value="tRNA_anti_2"/>
    <property type="match status" value="1"/>
</dbReference>
<dbReference type="GO" id="GO:0009318">
    <property type="term" value="C:exodeoxyribonuclease VII complex"/>
    <property type="evidence" value="ECO:0007669"/>
    <property type="project" value="UniProtKB-UniRule"/>
</dbReference>
<evidence type="ECO:0000259" key="7">
    <source>
        <dbReference type="Pfam" id="PF02601"/>
    </source>
</evidence>
<dbReference type="CDD" id="cd04489">
    <property type="entry name" value="ExoVII_LU_OBF"/>
    <property type="match status" value="1"/>
</dbReference>
<evidence type="ECO:0000256" key="1">
    <source>
        <dbReference type="ARBA" id="ARBA00022490"/>
    </source>
</evidence>
<keyword evidence="4 5" id="KW-0269">Exonuclease</keyword>
<protein>
    <recommendedName>
        <fullName evidence="5">Exodeoxyribonuclease 7 large subunit</fullName>
        <ecNumber evidence="5">3.1.11.6</ecNumber>
    </recommendedName>
    <alternativeName>
        <fullName evidence="5">Exodeoxyribonuclease VII large subunit</fullName>
        <shortName evidence="5">Exonuclease VII large subunit</shortName>
    </alternativeName>
</protein>
<evidence type="ECO:0000256" key="3">
    <source>
        <dbReference type="ARBA" id="ARBA00022801"/>
    </source>
</evidence>
<dbReference type="PANTHER" id="PTHR30008:SF0">
    <property type="entry name" value="EXODEOXYRIBONUCLEASE 7 LARGE SUBUNIT"/>
    <property type="match status" value="1"/>
</dbReference>
<dbReference type="EMBL" id="QMQA01000033">
    <property type="protein sequence ID" value="RLE14688.1"/>
    <property type="molecule type" value="Genomic_DNA"/>
</dbReference>
<feature type="domain" description="Exonuclease VII large subunit C-terminal" evidence="7">
    <location>
        <begin position="125"/>
        <end position="440"/>
    </location>
</feature>
<dbReference type="GO" id="GO:0003676">
    <property type="term" value="F:nucleic acid binding"/>
    <property type="evidence" value="ECO:0007669"/>
    <property type="project" value="InterPro"/>
</dbReference>
<accession>A0A662DIG9</accession>
<dbReference type="GO" id="GO:0008855">
    <property type="term" value="F:exodeoxyribonuclease VII activity"/>
    <property type="evidence" value="ECO:0007669"/>
    <property type="project" value="UniProtKB-UniRule"/>
</dbReference>
<gene>
    <name evidence="5" type="primary">xseA</name>
    <name evidence="9" type="ORF">DRJ04_01920</name>
</gene>
<dbReference type="Pfam" id="PF02601">
    <property type="entry name" value="Exonuc_VII_L"/>
    <property type="match status" value="1"/>
</dbReference>